<reference evidence="2" key="1">
    <citation type="submission" date="2023-01" db="EMBL/GenBank/DDBJ databases">
        <title>The growth and conidiation of Purpureocillium lavendulum are regulated by nitrogen source and histone H3K14 acetylation.</title>
        <authorList>
            <person name="Tang P."/>
            <person name="Han J."/>
            <person name="Zhang C."/>
            <person name="Tang P."/>
            <person name="Qi F."/>
            <person name="Zhang K."/>
            <person name="Liang L."/>
        </authorList>
    </citation>
    <scope>NUCLEOTIDE SEQUENCE</scope>
    <source>
        <strain evidence="2">YMF1.00683</strain>
    </source>
</reference>
<gene>
    <name evidence="2" type="ORF">O9K51_05504</name>
</gene>
<dbReference type="AlphaFoldDB" id="A0AB34FS79"/>
<name>A0AB34FS79_9HYPO</name>
<sequence>MAMNNKNWNDRADKDLFFTILSVKNIGVISGAEWTTIGNHMRTLGYGFTNEGCRQHFQGLRRAQNKAEANGTVPESARRVDPTLNPITRRPGPGRGRPRKQPQEGGQNVQPDVPEDHSQGPFPGGPYYPHMPDQVPGAAPEGTPDQHGQSTVMSAGGDMIQSESVSAAGIESSVPALASADVHPDHIPGAHDGGHEAEVDVDADGAESAGHLDPTEHAVHAVHAVQDVDDHPAKRQKMDVPEPEPEPEHDPSLDDEAVLALAAHNGTGPGDQYGSECASHGFFVGAVHPADLMTGSITTAKPSKPRSQDLDVVPTAM</sequence>
<feature type="region of interest" description="Disordered" evidence="1">
    <location>
        <begin position="296"/>
        <end position="317"/>
    </location>
</feature>
<keyword evidence="3" id="KW-1185">Reference proteome</keyword>
<protein>
    <submittedName>
        <fullName evidence="2">Calcium-binding protein</fullName>
    </submittedName>
</protein>
<organism evidence="2 3">
    <name type="scientific">Purpureocillium lavendulum</name>
    <dbReference type="NCBI Taxonomy" id="1247861"/>
    <lineage>
        <taxon>Eukaryota</taxon>
        <taxon>Fungi</taxon>
        <taxon>Dikarya</taxon>
        <taxon>Ascomycota</taxon>
        <taxon>Pezizomycotina</taxon>
        <taxon>Sordariomycetes</taxon>
        <taxon>Hypocreomycetidae</taxon>
        <taxon>Hypocreales</taxon>
        <taxon>Ophiocordycipitaceae</taxon>
        <taxon>Purpureocillium</taxon>
    </lineage>
</organism>
<dbReference type="EMBL" id="JAQHRD010000004">
    <property type="protein sequence ID" value="KAJ6441953.1"/>
    <property type="molecule type" value="Genomic_DNA"/>
</dbReference>
<evidence type="ECO:0000256" key="1">
    <source>
        <dbReference type="SAM" id="MobiDB-lite"/>
    </source>
</evidence>
<evidence type="ECO:0000313" key="2">
    <source>
        <dbReference type="EMBL" id="KAJ6441953.1"/>
    </source>
</evidence>
<feature type="region of interest" description="Disordered" evidence="1">
    <location>
        <begin position="61"/>
        <end position="153"/>
    </location>
</feature>
<comment type="caution">
    <text evidence="2">The sequence shown here is derived from an EMBL/GenBank/DDBJ whole genome shotgun (WGS) entry which is preliminary data.</text>
</comment>
<proteinExistence type="predicted"/>
<evidence type="ECO:0000313" key="3">
    <source>
        <dbReference type="Proteomes" id="UP001163105"/>
    </source>
</evidence>
<feature type="region of interest" description="Disordered" evidence="1">
    <location>
        <begin position="227"/>
        <end position="252"/>
    </location>
</feature>
<accession>A0AB34FS79</accession>
<dbReference type="Proteomes" id="UP001163105">
    <property type="component" value="Unassembled WGS sequence"/>
</dbReference>